<feature type="region of interest" description="Disordered" evidence="1">
    <location>
        <begin position="1048"/>
        <end position="1119"/>
    </location>
</feature>
<proteinExistence type="predicted"/>
<feature type="compositionally biased region" description="Low complexity" evidence="1">
    <location>
        <begin position="293"/>
        <end position="312"/>
    </location>
</feature>
<feature type="region of interest" description="Disordered" evidence="1">
    <location>
        <begin position="616"/>
        <end position="637"/>
    </location>
</feature>
<evidence type="ECO:0008006" key="4">
    <source>
        <dbReference type="Google" id="ProtNLM"/>
    </source>
</evidence>
<name>A0ABQ5SKV7_9CHLO</name>
<accession>A0ABQ5SKV7</accession>
<feature type="region of interest" description="Disordered" evidence="1">
    <location>
        <begin position="1316"/>
        <end position="1349"/>
    </location>
</feature>
<keyword evidence="3" id="KW-1185">Reference proteome</keyword>
<feature type="region of interest" description="Disordered" evidence="1">
    <location>
        <begin position="713"/>
        <end position="785"/>
    </location>
</feature>
<feature type="compositionally biased region" description="Low complexity" evidence="1">
    <location>
        <begin position="727"/>
        <end position="742"/>
    </location>
</feature>
<protein>
    <recommendedName>
        <fullName evidence="4">RegA</fullName>
    </recommendedName>
</protein>
<organism evidence="2 3">
    <name type="scientific">Volvox africanus</name>
    <dbReference type="NCBI Taxonomy" id="51714"/>
    <lineage>
        <taxon>Eukaryota</taxon>
        <taxon>Viridiplantae</taxon>
        <taxon>Chlorophyta</taxon>
        <taxon>core chlorophytes</taxon>
        <taxon>Chlorophyceae</taxon>
        <taxon>CS clade</taxon>
        <taxon>Chlamydomonadales</taxon>
        <taxon>Volvocaceae</taxon>
        <taxon>Volvox</taxon>
    </lineage>
</organism>
<dbReference type="EMBL" id="BSDZ01000094">
    <property type="protein sequence ID" value="GLI70540.1"/>
    <property type="molecule type" value="Genomic_DNA"/>
</dbReference>
<feature type="compositionally biased region" description="Low complexity" evidence="1">
    <location>
        <begin position="1336"/>
        <end position="1349"/>
    </location>
</feature>
<feature type="compositionally biased region" description="Basic and acidic residues" evidence="1">
    <location>
        <begin position="356"/>
        <end position="366"/>
    </location>
</feature>
<sequence>MQNVAGCAYASTVAGVPNSRQEWPNSSMGVALEPMIMTQRWNERASATYEDTRSHVFAVYSGATTSLPHQPGTSLAGSLGPGTMVSNVIGAAQGVSAVAGRNVASLFGLGKWKGTEGHLLTLRTSQQLSSAPRFGVIEGAPPGGAGDTGSATSASDGTVQCSELPVMRNPSSSPMNSPHLQTSTVAVSGSVAFPYDSCSPPVGQPTTSAPHAISAVVNGPCSEAAGVNTTFALQSNSGNAGLACEAEEARPLGGWRIEPETLKQEAMQGFASKNPHLPPPVRVTVGPNAFRQQQPLQQQQQSSLPSLQIQQPAAKKRGRDGSGVSLQAWGSADGEDSDCQKKRGGLSRGSTVGRGARRDGDNPDDKPILYGMFYPDRYMVGVDCILVEGTFVSRSRFEKLGGSLMAKWYRSIRVVETAEPLGTWLDRHGLPVFTGKARQRRQRVASSAKASTAASNAIAASNTAHTIPALTGDNDKVQGSSNNLGLITDASRMWTGALNLKTDTEALAATGPVPVDMDTIAPGPGNGGQDGFQANPTTAQGPCAEHLSDKAHSLSGSMSAENMGLWQGIGRNLMLGKGSVTLGLKVPGSELLDGVGNAAILPQHLMAASVSAGTPVGPPALGDHPPTTPAAPVGPAIGQGPAVVASFPGVDTAAGTGNGGSPGAGRQPAISSVAKVAYSGLETLPSGAVAPGLYLIGGRVASGGLSFLTAEQQQQLPQRFPSPLPQPQQQQQHEYQHKMQQQHPYPRGYLQHQQQDQSQQQGSQTTNGSGGCRGATDGGAHMSMHDVASAPPCHLCDPPLVGHDSTSWGPSHDPPGDSVAAESTGHPLRRFDSDGGAPPAIASQFSACAVVPSQAEANVHAGTRQPAAVVAFGLPNYYGGDDSGAQKVDAIPAQTSSCRIPETSSLESVPTSSASRWHSTSYLPSPAGGTLAQYGSHDQDCGEGSCPMARRIWEPDMSNYPYDPLPPAASAPAKFSAPTLHGTHDLQPQQQMYPLMSRQLSHELPLVSATPCWAVRAKPLHAPRAREGGPVQTPFLHEQQLVQQPFQEEAPPFPLPDGLAQPASSADAAVAQPPSLSEVADNRPTSTAPGTSSSAAAESAENPTPVSLQKPGHPYPLAGRQLPYGSQYWPYQPYPGHARGGPGLPARHSVGPAGSIRPYYRPVYPRDMPPAPGNVPPGPVPLPAPYSYYYPAPYQRRAPPMYRRRYAVSAPGAVEAQPGMFGARYDTTAMYSPYGQVRPEVEAPMEPAGQMPYSATGDFTDDMGPMAGASVPTAVVEAPNAPGASVAGAAVLSTGAGQPGRTSNGVAATFHPELQLPQFPPSLQSQSSLPAPPPQQQQVQLQVQQQQLKLRHQQLPNRMSTSASGYSSSWVPASNSMRPLFVSAQVPQPMSGVSAGMGNCGGPRNSTGLMDSESIPTNVRVGPPPVGAGAGPSAVAVAVGGAIGTNQFGAPPGFAAATVETTGAQNMTSAVCGAEADVDPMWAHFQQWSAEEAGRAPQYL</sequence>
<reference evidence="2 3" key="1">
    <citation type="journal article" date="2023" name="IScience">
        <title>Expanded male sex-determining region conserved during the evolution of homothallism in the green alga Volvox.</title>
        <authorList>
            <person name="Yamamoto K."/>
            <person name="Matsuzaki R."/>
            <person name="Mahakham W."/>
            <person name="Heman W."/>
            <person name="Sekimoto H."/>
            <person name="Kawachi M."/>
            <person name="Minakuchi Y."/>
            <person name="Toyoda A."/>
            <person name="Nozaki H."/>
        </authorList>
    </citation>
    <scope>NUCLEOTIDE SEQUENCE [LARGE SCALE GENOMIC DNA]</scope>
    <source>
        <strain evidence="2 3">NIES-4468</strain>
    </source>
</reference>
<gene>
    <name evidence="2" type="ORF">VaNZ11_015456</name>
</gene>
<feature type="compositionally biased region" description="Low complexity" evidence="1">
    <location>
        <begin position="1084"/>
        <end position="1105"/>
    </location>
</feature>
<evidence type="ECO:0000313" key="2">
    <source>
        <dbReference type="EMBL" id="GLI70540.1"/>
    </source>
</evidence>
<feature type="region of interest" description="Disordered" evidence="1">
    <location>
        <begin position="805"/>
        <end position="837"/>
    </location>
</feature>
<evidence type="ECO:0000256" key="1">
    <source>
        <dbReference type="SAM" id="MobiDB-lite"/>
    </source>
</evidence>
<dbReference type="Proteomes" id="UP001165090">
    <property type="component" value="Unassembled WGS sequence"/>
</dbReference>
<comment type="caution">
    <text evidence="2">The sequence shown here is derived from an EMBL/GenBank/DDBJ whole genome shotgun (WGS) entry which is preliminary data.</text>
</comment>
<feature type="compositionally biased region" description="Gly residues" evidence="1">
    <location>
        <begin position="768"/>
        <end position="777"/>
    </location>
</feature>
<feature type="region of interest" description="Disordered" evidence="1">
    <location>
        <begin position="293"/>
        <end position="366"/>
    </location>
</feature>
<feature type="compositionally biased region" description="Low complexity" evidence="1">
    <location>
        <begin position="1316"/>
        <end position="1329"/>
    </location>
</feature>
<feature type="compositionally biased region" description="Low complexity" evidence="1">
    <location>
        <begin position="751"/>
        <end position="767"/>
    </location>
</feature>
<evidence type="ECO:0000313" key="3">
    <source>
        <dbReference type="Proteomes" id="UP001165090"/>
    </source>
</evidence>
<feature type="compositionally biased region" description="Low complexity" evidence="1">
    <location>
        <begin position="1060"/>
        <end position="1075"/>
    </location>
</feature>